<evidence type="ECO:0000256" key="1">
    <source>
        <dbReference type="ARBA" id="ARBA00013038"/>
    </source>
</evidence>
<dbReference type="EC" id="3.1.3.64" evidence="1"/>
<dbReference type="PANTHER" id="PTHR45662:SF2">
    <property type="entry name" value="PHOSPHATIDYLINOSITOL-3-PHOSPHATASE SAC1"/>
    <property type="match status" value="1"/>
</dbReference>
<organism evidence="8 9">
    <name type="scientific">Anopheles stephensi</name>
    <name type="common">Indo-Pakistan malaria mosquito</name>
    <dbReference type="NCBI Taxonomy" id="30069"/>
    <lineage>
        <taxon>Eukaryota</taxon>
        <taxon>Metazoa</taxon>
        <taxon>Ecdysozoa</taxon>
        <taxon>Arthropoda</taxon>
        <taxon>Hexapoda</taxon>
        <taxon>Insecta</taxon>
        <taxon>Pterygota</taxon>
        <taxon>Neoptera</taxon>
        <taxon>Endopterygota</taxon>
        <taxon>Diptera</taxon>
        <taxon>Nematocera</taxon>
        <taxon>Culicoidea</taxon>
        <taxon>Culicidae</taxon>
        <taxon>Anophelinae</taxon>
        <taxon>Anopheles</taxon>
    </lineage>
</organism>
<dbReference type="VEuPathDB" id="VectorBase:ASTEI20_036466"/>
<reference evidence="9" key="1">
    <citation type="journal article" date="2014" name="Genome Biol.">
        <title>Genome analysis of a major urban malaria vector mosquito, Anopheles stephensi.</title>
        <authorList>
            <person name="Jiang X."/>
            <person name="Peery A."/>
            <person name="Hall A.B."/>
            <person name="Sharma A."/>
            <person name="Chen X.G."/>
            <person name="Waterhouse R.M."/>
            <person name="Komissarov A."/>
            <person name="Riehle M.M."/>
            <person name="Shouche Y."/>
            <person name="Sharakhova M.V."/>
            <person name="Lawson D."/>
            <person name="Pakpour N."/>
            <person name="Arensburger P."/>
            <person name="Davidson V.L."/>
            <person name="Eiglmeier K."/>
            <person name="Emrich S."/>
            <person name="George P."/>
            <person name="Kennedy R.C."/>
            <person name="Mane S.P."/>
            <person name="Maslen G."/>
            <person name="Oringanje C."/>
            <person name="Qi Y."/>
            <person name="Settlage R."/>
            <person name="Tojo M."/>
            <person name="Tubio J.M."/>
            <person name="Unger M.F."/>
            <person name="Wang B."/>
            <person name="Vernick K.D."/>
            <person name="Ribeiro J.M."/>
            <person name="James A.A."/>
            <person name="Michel K."/>
            <person name="Riehle M.A."/>
            <person name="Luckhart S."/>
            <person name="Sharakhov I.V."/>
            <person name="Tu Z."/>
        </authorList>
    </citation>
    <scope>NUCLEOTIDE SEQUENCE [LARGE SCALE GENOMIC DNA]</scope>
    <source>
        <strain evidence="9">Indian</strain>
    </source>
</reference>
<dbReference type="RefSeq" id="XP_035893453.1">
    <property type="nucleotide sequence ID" value="XM_036037560.1"/>
</dbReference>
<dbReference type="InterPro" id="IPR002013">
    <property type="entry name" value="SAC_dom"/>
</dbReference>
<dbReference type="GeneID" id="118503848"/>
<dbReference type="PROSITE" id="PS50275">
    <property type="entry name" value="SAC"/>
    <property type="match status" value="1"/>
</dbReference>
<evidence type="ECO:0000256" key="5">
    <source>
        <dbReference type="ARBA" id="ARBA00041396"/>
    </source>
</evidence>
<dbReference type="KEGG" id="aste:118503848"/>
<evidence type="ECO:0000313" key="8">
    <source>
        <dbReference type="EnsemblMetazoa" id="ASTEI03483-PA"/>
    </source>
</evidence>
<dbReference type="AlphaFoldDB" id="A0A182Y4U7"/>
<reference evidence="8" key="2">
    <citation type="submission" date="2020-05" db="UniProtKB">
        <authorList>
            <consortium name="EnsemblMetazoa"/>
        </authorList>
    </citation>
    <scope>IDENTIFICATION</scope>
    <source>
        <strain evidence="8">Indian</strain>
    </source>
</reference>
<accession>A0A182Y4U7</accession>
<dbReference type="CTD" id="38137"/>
<dbReference type="OrthoDB" id="405996at2759"/>
<dbReference type="Proteomes" id="UP000076408">
    <property type="component" value="Unassembled WGS sequence"/>
</dbReference>
<evidence type="ECO:0000313" key="9">
    <source>
        <dbReference type="Proteomes" id="UP000076408"/>
    </source>
</evidence>
<evidence type="ECO:0000256" key="3">
    <source>
        <dbReference type="ARBA" id="ARBA00036807"/>
    </source>
</evidence>
<comment type="catalytic activity">
    <reaction evidence="2">
        <text>a 1,2-diacyl-sn-glycero-3-phospho-(1D-myo-inositol-3-phosphate) + H2O = a 1,2-diacyl-sn-glycero-3-phospho-(1D-myo-inositol) + phosphate</text>
        <dbReference type="Rhea" id="RHEA:12316"/>
        <dbReference type="ChEBI" id="CHEBI:15377"/>
        <dbReference type="ChEBI" id="CHEBI:43474"/>
        <dbReference type="ChEBI" id="CHEBI:57880"/>
        <dbReference type="ChEBI" id="CHEBI:58088"/>
        <dbReference type="EC" id="3.1.3.64"/>
    </reaction>
    <physiologicalReaction direction="left-to-right" evidence="2">
        <dbReference type="Rhea" id="RHEA:12317"/>
    </physiologicalReaction>
</comment>
<dbReference type="STRING" id="30069.A0A182Y4U7"/>
<dbReference type="VEuPathDB" id="VectorBase:ASTE000354"/>
<dbReference type="Pfam" id="PF02383">
    <property type="entry name" value="Syja_N"/>
    <property type="match status" value="1"/>
</dbReference>
<dbReference type="GO" id="GO:0005783">
    <property type="term" value="C:endoplasmic reticulum"/>
    <property type="evidence" value="ECO:0007669"/>
    <property type="project" value="TreeGrafter"/>
</dbReference>
<proteinExistence type="predicted"/>
<protein>
    <recommendedName>
        <fullName evidence="4">Phosphatidylinositol-3-phosphatase SAC1</fullName>
        <ecNumber evidence="1">3.1.3.64</ecNumber>
    </recommendedName>
    <alternativeName>
        <fullName evidence="6">Phosphatidylinositol-4-phosphate phosphatase</fullName>
    </alternativeName>
    <alternativeName>
        <fullName evidence="5">Suppressor of actin mutations 1-like protein</fullName>
    </alternativeName>
</protein>
<name>A0A182Y4U7_ANOST</name>
<keyword evidence="9" id="KW-1185">Reference proteome</keyword>
<dbReference type="OMA" id="ITKAQPV"/>
<evidence type="ECO:0000259" key="7">
    <source>
        <dbReference type="PROSITE" id="PS50275"/>
    </source>
</evidence>
<dbReference type="GO" id="GO:0043812">
    <property type="term" value="F:phosphatidylinositol-4-phosphate phosphatase activity"/>
    <property type="evidence" value="ECO:0007669"/>
    <property type="project" value="TreeGrafter"/>
</dbReference>
<sequence length="591" mass="67348">MDLRVFDDMNLYITPDRFFIEPCNTEEFLIIERPSGKVSLHTADSKEMLPVHGYELRKICGLLGMIRLISGLHLVVVTHRIFVGLMYEEPIWQMAGTDVIPLAGTLTHLSEVQKEHNAIYLSMVREVLETPYFYFSYGLDLSNTLQRIETNAGGGGGDVRGLFMQSDKRFVWNVGLVENLPPLPQYTLPIIHGFVSIKDVSINGHTLSWILISRRSVRHAGTRLFCRGINSEGDVANYVETEQIVITEDDCVSFVQTRGSIPLFWSQTPNLQYKPRPQLATRMDHMHACARHFDEQCKRYGAQGLINLIDHKGAEEVLEKAYEATVKAMANPLLTYVSFDFHKECKKMRYDRLSLLMSMIASQQESFGVFHTDHTGQVYSLQKGVFRTNCIDCLDRTNVVQSMIAKRSLEQTLKEIGIFKPGQKHIDPNSMFEATFKEVWADNADLISVQYSGTGALKTDFTRTGKRTVQGLFRDGLNSLTRYVKNNFQDGFRQDSIKLFLGHYHVREDEGLVTPSPFAPEPTVDMRKRMIATMLLFEVAVFFVILLYPAEHSARTGYMLLGWGALLALTGKYSRKHRLDFVDRPKLNSKK</sequence>
<evidence type="ECO:0000256" key="2">
    <source>
        <dbReference type="ARBA" id="ARBA00036631"/>
    </source>
</evidence>
<comment type="catalytic activity">
    <reaction evidence="3">
        <text>a 1,2-diacyl-sn-glycero-3-phospho-(1D-myo-inositol 4-phosphate) + H2O = a 1,2-diacyl-sn-glycero-3-phospho-(1D-myo-inositol) + phosphate</text>
        <dbReference type="Rhea" id="RHEA:55652"/>
        <dbReference type="ChEBI" id="CHEBI:15377"/>
        <dbReference type="ChEBI" id="CHEBI:43474"/>
        <dbReference type="ChEBI" id="CHEBI:57880"/>
        <dbReference type="ChEBI" id="CHEBI:58178"/>
    </reaction>
    <physiologicalReaction direction="left-to-right" evidence="3">
        <dbReference type="Rhea" id="RHEA:55653"/>
    </physiologicalReaction>
</comment>
<dbReference type="VEuPathDB" id="VectorBase:ASTEI03483"/>
<dbReference type="EnsemblMetazoa" id="ASTEI03483-RA">
    <property type="protein sequence ID" value="ASTEI03483-PA"/>
    <property type="gene ID" value="ASTEI03483"/>
</dbReference>
<dbReference type="GO" id="GO:0046856">
    <property type="term" value="P:phosphatidylinositol dephosphorylation"/>
    <property type="evidence" value="ECO:0007669"/>
    <property type="project" value="TreeGrafter"/>
</dbReference>
<evidence type="ECO:0000256" key="4">
    <source>
        <dbReference type="ARBA" id="ARBA00040795"/>
    </source>
</evidence>
<evidence type="ECO:0000256" key="6">
    <source>
        <dbReference type="ARBA" id="ARBA00041911"/>
    </source>
</evidence>
<dbReference type="PANTHER" id="PTHR45662">
    <property type="entry name" value="PHOSPHATIDYLINOSITIDE PHOSPHATASE SAC1"/>
    <property type="match status" value="1"/>
</dbReference>
<dbReference type="GO" id="GO:0004438">
    <property type="term" value="F:phosphatidylinositol-3-phosphate phosphatase activity"/>
    <property type="evidence" value="ECO:0007669"/>
    <property type="project" value="UniProtKB-EC"/>
</dbReference>
<feature type="domain" description="SAC" evidence="7">
    <location>
        <begin position="124"/>
        <end position="453"/>
    </location>
</feature>